<evidence type="ECO:0000313" key="3">
    <source>
        <dbReference type="EMBL" id="MDQ0365055.1"/>
    </source>
</evidence>
<evidence type="ECO:0000313" key="4">
    <source>
        <dbReference type="Proteomes" id="UP001240236"/>
    </source>
</evidence>
<feature type="chain" id="PRO_5042241868" evidence="1">
    <location>
        <begin position="30"/>
        <end position="472"/>
    </location>
</feature>
<name>A0AAE4AVM0_9ACTN</name>
<organism evidence="3 4">
    <name type="scientific">Catenuloplanes indicus</name>
    <dbReference type="NCBI Taxonomy" id="137267"/>
    <lineage>
        <taxon>Bacteria</taxon>
        <taxon>Bacillati</taxon>
        <taxon>Actinomycetota</taxon>
        <taxon>Actinomycetes</taxon>
        <taxon>Micromonosporales</taxon>
        <taxon>Micromonosporaceae</taxon>
        <taxon>Catenuloplanes</taxon>
    </lineage>
</organism>
<dbReference type="Gene3D" id="2.120.10.30">
    <property type="entry name" value="TolB, C-terminal domain"/>
    <property type="match status" value="1"/>
</dbReference>
<accession>A0AAE4AVM0</accession>
<dbReference type="InterPro" id="IPR011041">
    <property type="entry name" value="Quinoprot_gluc/sorb_DH_b-prop"/>
</dbReference>
<dbReference type="AlphaFoldDB" id="A0AAE4AVM0"/>
<reference evidence="3 4" key="1">
    <citation type="submission" date="2023-07" db="EMBL/GenBank/DDBJ databases">
        <title>Sequencing the genomes of 1000 actinobacteria strains.</title>
        <authorList>
            <person name="Klenk H.-P."/>
        </authorList>
    </citation>
    <scope>NUCLEOTIDE SEQUENCE [LARGE SCALE GENOMIC DNA]</scope>
    <source>
        <strain evidence="3 4">DSM 44709</strain>
    </source>
</reference>
<sequence>MTTVRTRALAAMLGAMVGVTAGGVSPARAAEPQFTSRVLASGLANPWEILTGPDRHLWVTEKSAGRVTRVDMVTGEKKPAVTIPDVVATPGGPQDGLLGMALHPDLLEGASSNPYVYLSYTYDADPDPAVLLRRQKIVRYTYQRPAGTLTEPLTLISDLPVTIDHVSGRLVIGPDSKIYYTIGDGGHNQATLYCEPIRSQVLPTLRQVVTKDWSAYQGKVLRLNLDGTVPFDNPVIDGVRSHVYSYGHRNAQGLAFGPTGLLYSSEQGPKSDDELNLIRAGGNYGWPHVNGYRDDQAYTYDNWSAAPDCESLPYSDFETPASVPRQRETSFIDARLVAPMRTFYTVPDGFNFRDPRCIVNGQAVYHMCWPTIAPSSAAFYASAGVPGWQNSVLVPSLKYGTVYRVPVGADGLTAGEPVALWRTVNRYRDLAFGANGRTFYVSTDVSGIAADLAGTPTVGLANPGSILEFTLA</sequence>
<dbReference type="InterPro" id="IPR019893">
    <property type="entry name" value="SndH-like"/>
</dbReference>
<comment type="caution">
    <text evidence="3">The sequence shown here is derived from an EMBL/GenBank/DDBJ whole genome shotgun (WGS) entry which is preliminary data.</text>
</comment>
<evidence type="ECO:0000259" key="2">
    <source>
        <dbReference type="Pfam" id="PF07995"/>
    </source>
</evidence>
<dbReference type="PANTHER" id="PTHR19328">
    <property type="entry name" value="HEDGEHOG-INTERACTING PROTEIN"/>
    <property type="match status" value="1"/>
</dbReference>
<gene>
    <name evidence="3" type="ORF">J2S42_001724</name>
</gene>
<dbReference type="PANTHER" id="PTHR19328:SF13">
    <property type="entry name" value="HIPL1 PROTEIN"/>
    <property type="match status" value="1"/>
</dbReference>
<dbReference type="Proteomes" id="UP001240236">
    <property type="component" value="Unassembled WGS sequence"/>
</dbReference>
<dbReference type="RefSeq" id="WP_307237191.1">
    <property type="nucleotide sequence ID" value="NZ_JAUSUZ010000001.1"/>
</dbReference>
<feature type="domain" description="Glucose/Sorbosone dehydrogenase" evidence="2">
    <location>
        <begin position="43"/>
        <end position="293"/>
    </location>
</feature>
<evidence type="ECO:0000256" key="1">
    <source>
        <dbReference type="SAM" id="SignalP"/>
    </source>
</evidence>
<keyword evidence="1" id="KW-0732">Signal</keyword>
<feature type="signal peptide" evidence="1">
    <location>
        <begin position="1"/>
        <end position="29"/>
    </location>
</feature>
<dbReference type="InterPro" id="IPR012938">
    <property type="entry name" value="Glc/Sorbosone_DH"/>
</dbReference>
<feature type="domain" description="Glucose/Sorbosone dehydrogenase" evidence="2">
    <location>
        <begin position="367"/>
        <end position="444"/>
    </location>
</feature>
<dbReference type="NCBIfam" id="TIGR03606">
    <property type="entry name" value="non_repeat_PQQ"/>
    <property type="match status" value="1"/>
</dbReference>
<proteinExistence type="predicted"/>
<protein>
    <submittedName>
        <fullName evidence="3">PQQ-dependent dehydrogenase (S-GDH family)</fullName>
    </submittedName>
</protein>
<dbReference type="InterPro" id="IPR011042">
    <property type="entry name" value="6-blade_b-propeller_TolB-like"/>
</dbReference>
<dbReference type="SUPFAM" id="SSF50952">
    <property type="entry name" value="Soluble quinoprotein glucose dehydrogenase"/>
    <property type="match status" value="1"/>
</dbReference>
<keyword evidence="4" id="KW-1185">Reference proteome</keyword>
<dbReference type="EMBL" id="JAUSUZ010000001">
    <property type="protein sequence ID" value="MDQ0365055.1"/>
    <property type="molecule type" value="Genomic_DNA"/>
</dbReference>
<dbReference type="Pfam" id="PF07995">
    <property type="entry name" value="GSDH"/>
    <property type="match status" value="2"/>
</dbReference>